<accession>A0A0E9R2G9</accession>
<dbReference type="AlphaFoldDB" id="A0A0E9R2G9"/>
<dbReference type="EMBL" id="GBXM01085231">
    <property type="protein sequence ID" value="JAH23346.1"/>
    <property type="molecule type" value="Transcribed_RNA"/>
</dbReference>
<organism evidence="1">
    <name type="scientific">Anguilla anguilla</name>
    <name type="common">European freshwater eel</name>
    <name type="synonym">Muraena anguilla</name>
    <dbReference type="NCBI Taxonomy" id="7936"/>
    <lineage>
        <taxon>Eukaryota</taxon>
        <taxon>Metazoa</taxon>
        <taxon>Chordata</taxon>
        <taxon>Craniata</taxon>
        <taxon>Vertebrata</taxon>
        <taxon>Euteleostomi</taxon>
        <taxon>Actinopterygii</taxon>
        <taxon>Neopterygii</taxon>
        <taxon>Teleostei</taxon>
        <taxon>Anguilliformes</taxon>
        <taxon>Anguillidae</taxon>
        <taxon>Anguilla</taxon>
    </lineage>
</organism>
<reference evidence="1" key="2">
    <citation type="journal article" date="2015" name="Fish Shellfish Immunol.">
        <title>Early steps in the European eel (Anguilla anguilla)-Vibrio vulnificus interaction in the gills: Role of the RtxA13 toxin.</title>
        <authorList>
            <person name="Callol A."/>
            <person name="Pajuelo D."/>
            <person name="Ebbesson L."/>
            <person name="Teles M."/>
            <person name="MacKenzie S."/>
            <person name="Amaro C."/>
        </authorList>
    </citation>
    <scope>NUCLEOTIDE SEQUENCE</scope>
</reference>
<sequence>MAMDSEGNIASTGRQVLRSSAMLWRTTFSLSINQSSNSSEFFIH</sequence>
<proteinExistence type="predicted"/>
<evidence type="ECO:0000313" key="1">
    <source>
        <dbReference type="EMBL" id="JAH23346.1"/>
    </source>
</evidence>
<name>A0A0E9R2G9_ANGAN</name>
<protein>
    <submittedName>
        <fullName evidence="1">Uncharacterized protein</fullName>
    </submittedName>
</protein>
<reference evidence="1" key="1">
    <citation type="submission" date="2014-11" db="EMBL/GenBank/DDBJ databases">
        <authorList>
            <person name="Amaro Gonzalez C."/>
        </authorList>
    </citation>
    <scope>NUCLEOTIDE SEQUENCE</scope>
</reference>